<evidence type="ECO:0000313" key="2">
    <source>
        <dbReference type="Proteomes" id="UP000270856"/>
    </source>
</evidence>
<name>A0A3N4NX66_9FLAO</name>
<reference evidence="1 2" key="1">
    <citation type="submission" date="2018-11" db="EMBL/GenBank/DDBJ databases">
        <title>Aureibaculum marinum gen. nov., sp. nov., a member of the family Flavobacteriaceae isolated from the Bohai Sea.</title>
        <authorList>
            <person name="Ji X."/>
        </authorList>
    </citation>
    <scope>NUCLEOTIDE SEQUENCE [LARGE SCALE GENOMIC DNA]</scope>
    <source>
        <strain evidence="1 2">BH-SD17</strain>
    </source>
</reference>
<evidence type="ECO:0000313" key="1">
    <source>
        <dbReference type="EMBL" id="RPD96169.1"/>
    </source>
</evidence>
<dbReference type="AlphaFoldDB" id="A0A3N4NX66"/>
<comment type="caution">
    <text evidence="1">The sequence shown here is derived from an EMBL/GenBank/DDBJ whole genome shotgun (WGS) entry which is preliminary data.</text>
</comment>
<gene>
    <name evidence="1" type="ORF">EGM88_10795</name>
</gene>
<dbReference type="Proteomes" id="UP000270856">
    <property type="component" value="Unassembled WGS sequence"/>
</dbReference>
<proteinExistence type="predicted"/>
<protein>
    <submittedName>
        <fullName evidence="1">Uncharacterized protein</fullName>
    </submittedName>
</protein>
<dbReference type="OrthoDB" id="595022at2"/>
<organism evidence="1 2">
    <name type="scientific">Aureibaculum marinum</name>
    <dbReference type="NCBI Taxonomy" id="2487930"/>
    <lineage>
        <taxon>Bacteria</taxon>
        <taxon>Pseudomonadati</taxon>
        <taxon>Bacteroidota</taxon>
        <taxon>Flavobacteriia</taxon>
        <taxon>Flavobacteriales</taxon>
        <taxon>Flavobacteriaceae</taxon>
        <taxon>Aureibaculum</taxon>
    </lineage>
</organism>
<dbReference type="EMBL" id="RPFJ01000013">
    <property type="protein sequence ID" value="RPD96169.1"/>
    <property type="molecule type" value="Genomic_DNA"/>
</dbReference>
<sequence>MKEGSVGFALVGIKTEQFATFEDNYKDKAKTNLNTGLEFKFNKDEKLIAVVVTIIFEQNKKAFLKLQVSCHFRISDESFKNYCNDSVITLPQGFMTHLTMITVSSVRGVLHAKTEGTIFNKYLLPTLDVTKMIKEDVEFSLGN</sequence>
<keyword evidence="2" id="KW-1185">Reference proteome</keyword>
<accession>A0A3N4NX66</accession>
<dbReference type="RefSeq" id="WP_123898299.1">
    <property type="nucleotide sequence ID" value="NZ_RPFJ01000013.1"/>
</dbReference>